<feature type="signal peptide" evidence="1">
    <location>
        <begin position="1"/>
        <end position="29"/>
    </location>
</feature>
<name>A0A1M5UMU0_9CLOT</name>
<dbReference type="RefSeq" id="WP_073338127.1">
    <property type="nucleotide sequence ID" value="NZ_FQXM01000008.1"/>
</dbReference>
<protein>
    <submittedName>
        <fullName evidence="2">Uncharacterized protein</fullName>
    </submittedName>
</protein>
<accession>A0A1M5UMU0</accession>
<evidence type="ECO:0000313" key="3">
    <source>
        <dbReference type="Proteomes" id="UP000184447"/>
    </source>
</evidence>
<reference evidence="2 3" key="1">
    <citation type="submission" date="2016-11" db="EMBL/GenBank/DDBJ databases">
        <authorList>
            <person name="Jaros S."/>
            <person name="Januszkiewicz K."/>
            <person name="Wedrychowicz H."/>
        </authorList>
    </citation>
    <scope>NUCLEOTIDE SEQUENCE [LARGE SCALE GENOMIC DNA]</scope>
    <source>
        <strain evidence="2 3">DSM 8605</strain>
    </source>
</reference>
<keyword evidence="3" id="KW-1185">Reference proteome</keyword>
<dbReference type="EMBL" id="FQXM01000008">
    <property type="protein sequence ID" value="SHH64325.1"/>
    <property type="molecule type" value="Genomic_DNA"/>
</dbReference>
<dbReference type="OrthoDB" id="10000579at2"/>
<dbReference type="AlphaFoldDB" id="A0A1M5UMU0"/>
<feature type="chain" id="PRO_5012070397" evidence="1">
    <location>
        <begin position="30"/>
        <end position="111"/>
    </location>
</feature>
<evidence type="ECO:0000256" key="1">
    <source>
        <dbReference type="SAM" id="SignalP"/>
    </source>
</evidence>
<dbReference type="Proteomes" id="UP000184447">
    <property type="component" value="Unassembled WGS sequence"/>
</dbReference>
<evidence type="ECO:0000313" key="2">
    <source>
        <dbReference type="EMBL" id="SHH64325.1"/>
    </source>
</evidence>
<proteinExistence type="predicted"/>
<gene>
    <name evidence="2" type="ORF">SAMN02745207_01832</name>
</gene>
<organism evidence="2 3">
    <name type="scientific">Clostridium grantii DSM 8605</name>
    <dbReference type="NCBI Taxonomy" id="1121316"/>
    <lineage>
        <taxon>Bacteria</taxon>
        <taxon>Bacillati</taxon>
        <taxon>Bacillota</taxon>
        <taxon>Clostridia</taxon>
        <taxon>Eubacteriales</taxon>
        <taxon>Clostridiaceae</taxon>
        <taxon>Clostridium</taxon>
    </lineage>
</organism>
<keyword evidence="1" id="KW-0732">Signal</keyword>
<sequence length="111" mass="12634">MSTIKNFSLKFGLIMFFLAMLILPQQALATELTNPIQNNIEASIIEPNIVVSKQKTITKYYSDYSSIPEVYPYSEYIDGMWWTGYLYLQSTQRSGSGWLATFSGILCSSTY</sequence>